<reference evidence="2" key="1">
    <citation type="submission" date="2007-07" db="EMBL/GenBank/DDBJ databases">
        <title>PCAP assembly of the Caenorhabditis remanei genome.</title>
        <authorList>
            <consortium name="The Caenorhabditis remanei Sequencing Consortium"/>
            <person name="Wilson R.K."/>
        </authorList>
    </citation>
    <scope>NUCLEOTIDE SEQUENCE [LARGE SCALE GENOMIC DNA]</scope>
    <source>
        <strain evidence="2">PB4641</strain>
    </source>
</reference>
<proteinExistence type="predicted"/>
<sequence>MSIYEKAFPSSAKTDAILVVDGKKLHVNKAFLSYNSDYFNSLFNSEFEEKSMAEIPIREVEFKDFATLLSLVHATPIKPTKDQFEKLIELSDRFMLPGAKNRLESFMMTSNLNDVDKVILGGKYELDELMLYGVEEFKKSGEGSWIITNDNKFKSLPEKAQLKIALLILKMSFI</sequence>
<dbReference type="SUPFAM" id="SSF54695">
    <property type="entry name" value="POZ domain"/>
    <property type="match status" value="1"/>
</dbReference>
<dbReference type="Pfam" id="PF00651">
    <property type="entry name" value="BTB"/>
    <property type="match status" value="1"/>
</dbReference>
<dbReference type="OrthoDB" id="5775717at2759"/>
<dbReference type="STRING" id="31234.E3NCF2"/>
<dbReference type="HOGENOM" id="CLU_036654_2_1_1"/>
<dbReference type="InterPro" id="IPR011333">
    <property type="entry name" value="SKP1/BTB/POZ_sf"/>
</dbReference>
<dbReference type="PANTHER" id="PTHR22744">
    <property type="entry name" value="HELIX LOOP HELIX PROTEIN 21-RELATED"/>
    <property type="match status" value="1"/>
</dbReference>
<evidence type="ECO:0000313" key="3">
    <source>
        <dbReference type="Proteomes" id="UP000008281"/>
    </source>
</evidence>
<dbReference type="PROSITE" id="PS50097">
    <property type="entry name" value="BTB"/>
    <property type="match status" value="1"/>
</dbReference>
<dbReference type="PANTHER" id="PTHR22744:SF14">
    <property type="entry name" value="BTB DOMAIN-CONTAINING PROTEIN-RELATED"/>
    <property type="match status" value="1"/>
</dbReference>
<protein>
    <recommendedName>
        <fullName evidence="1">BTB domain-containing protein</fullName>
    </recommendedName>
</protein>
<accession>E3NCF2</accession>
<dbReference type="InterPro" id="IPR000210">
    <property type="entry name" value="BTB/POZ_dom"/>
</dbReference>
<dbReference type="Gene3D" id="3.30.710.10">
    <property type="entry name" value="Potassium Channel Kv1.1, Chain A"/>
    <property type="match status" value="1"/>
</dbReference>
<dbReference type="AlphaFoldDB" id="E3NCF2"/>
<organism evidence="3">
    <name type="scientific">Caenorhabditis remanei</name>
    <name type="common">Caenorhabditis vulgaris</name>
    <dbReference type="NCBI Taxonomy" id="31234"/>
    <lineage>
        <taxon>Eukaryota</taxon>
        <taxon>Metazoa</taxon>
        <taxon>Ecdysozoa</taxon>
        <taxon>Nematoda</taxon>
        <taxon>Chromadorea</taxon>
        <taxon>Rhabditida</taxon>
        <taxon>Rhabditina</taxon>
        <taxon>Rhabditomorpha</taxon>
        <taxon>Rhabditoidea</taxon>
        <taxon>Rhabditidae</taxon>
        <taxon>Peloderinae</taxon>
        <taxon>Caenorhabditis</taxon>
    </lineage>
</organism>
<gene>
    <name evidence="2" type="ORF">CRE_19998</name>
</gene>
<dbReference type="InParanoid" id="E3NCF2"/>
<dbReference type="CDD" id="cd01165">
    <property type="entry name" value="BTB_POZ"/>
    <property type="match status" value="1"/>
</dbReference>
<dbReference type="SMART" id="SM00225">
    <property type="entry name" value="BTB"/>
    <property type="match status" value="1"/>
</dbReference>
<keyword evidence="3" id="KW-1185">Reference proteome</keyword>
<feature type="domain" description="BTB" evidence="1">
    <location>
        <begin position="14"/>
        <end position="81"/>
    </location>
</feature>
<dbReference type="EMBL" id="DS268596">
    <property type="protein sequence ID" value="EFO92772.1"/>
    <property type="molecule type" value="Genomic_DNA"/>
</dbReference>
<name>E3NCF2_CAERE</name>
<evidence type="ECO:0000259" key="1">
    <source>
        <dbReference type="PROSITE" id="PS50097"/>
    </source>
</evidence>
<evidence type="ECO:0000313" key="2">
    <source>
        <dbReference type="EMBL" id="EFO92772.1"/>
    </source>
</evidence>
<dbReference type="Proteomes" id="UP000008281">
    <property type="component" value="Unassembled WGS sequence"/>
</dbReference>